<gene>
    <name evidence="3" type="ORF">CUR178_03363</name>
</gene>
<feature type="coiled-coil region" evidence="1">
    <location>
        <begin position="344"/>
        <end position="413"/>
    </location>
</feature>
<comment type="caution">
    <text evidence="3">The sequence shown here is derived from an EMBL/GenBank/DDBJ whole genome shotgun (WGS) entry which is preliminary data.</text>
</comment>
<evidence type="ECO:0000256" key="2">
    <source>
        <dbReference type="SAM" id="MobiDB-lite"/>
    </source>
</evidence>
<dbReference type="GeneID" id="94170608"/>
<organism evidence="3 4">
    <name type="scientific">Leishmania enriettii</name>
    <dbReference type="NCBI Taxonomy" id="5663"/>
    <lineage>
        <taxon>Eukaryota</taxon>
        <taxon>Discoba</taxon>
        <taxon>Euglenozoa</taxon>
        <taxon>Kinetoplastea</taxon>
        <taxon>Metakinetoplastina</taxon>
        <taxon>Trypanosomatida</taxon>
        <taxon>Trypanosomatidae</taxon>
        <taxon>Leishmaniinae</taxon>
        <taxon>Leishmania</taxon>
    </lineage>
</organism>
<feature type="compositionally biased region" description="Basic and acidic residues" evidence="2">
    <location>
        <begin position="1"/>
        <end position="19"/>
    </location>
</feature>
<dbReference type="RefSeq" id="XP_067693131.1">
    <property type="nucleotide sequence ID" value="XM_067835098.1"/>
</dbReference>
<dbReference type="KEGG" id="lenr:94170608"/>
<sequence length="431" mass="48348">MAAARAKAEAARVAVERRRSSMSTPREQSHSEGQEARMAAARAKAEAARVAVERRRSSGVSSPQAPGPDARRSRSGSAASASGTTEASGGVIMKRRPSSSAAGDAVGTPHFPLSGAPDAAHPQTPEEYAAAIEAMRRECERVAMKDENLEERLQLHSEVVKLRKELAVVQEDEKRLRKQLATAEAVVSASDLTVGKDVTIFEEEAQQSMLQKVWVEESECHNPDTMEWAEIDVKNLRERVDAARKKFMAAIEKADMLYMKQEAAINETTDAREREKAAIAENHAREMESLGEARTRARQVASEQHFHRHRGTAKAPPAAVPKEKELTTRQRRLGEVEFRTTEQVFKMKDELAELMEQVKTLKRHLDDCRQATEAKRREYEASLRAIEEEGADAREMKERLVKEEEELKELKADLHGVLHYVRAKNREEEGW</sequence>
<reference evidence="3 4" key="1">
    <citation type="submission" date="2021-02" db="EMBL/GenBank/DDBJ databases">
        <title>Leishmania (Mundinia) enrietti genome sequencing and assembly.</title>
        <authorList>
            <person name="Almutairi H."/>
            <person name="Gatherer D."/>
        </authorList>
    </citation>
    <scope>NUCLEOTIDE SEQUENCE [LARGE SCALE GENOMIC DNA]</scope>
    <source>
        <strain evidence="3">CUR178</strain>
    </source>
</reference>
<name>A0A836KNH7_LEIEN</name>
<dbReference type="AlphaFoldDB" id="A0A836KNH7"/>
<feature type="compositionally biased region" description="Basic and acidic residues" evidence="2">
    <location>
        <begin position="43"/>
        <end position="56"/>
    </location>
</feature>
<evidence type="ECO:0000256" key="1">
    <source>
        <dbReference type="SAM" id="Coils"/>
    </source>
</evidence>
<keyword evidence="4" id="KW-1185">Reference proteome</keyword>
<keyword evidence="1" id="KW-0175">Coiled coil</keyword>
<dbReference type="Proteomes" id="UP000674179">
    <property type="component" value="Chromosome 22"/>
</dbReference>
<feature type="compositionally biased region" description="Low complexity" evidence="2">
    <location>
        <begin position="75"/>
        <end position="90"/>
    </location>
</feature>
<evidence type="ECO:0000313" key="3">
    <source>
        <dbReference type="EMBL" id="KAG5479602.1"/>
    </source>
</evidence>
<proteinExistence type="predicted"/>
<feature type="region of interest" description="Disordered" evidence="2">
    <location>
        <begin position="1"/>
        <end position="122"/>
    </location>
</feature>
<feature type="coiled-coil region" evidence="1">
    <location>
        <begin position="132"/>
        <end position="186"/>
    </location>
</feature>
<accession>A0A836KNH7</accession>
<evidence type="ECO:0000313" key="4">
    <source>
        <dbReference type="Proteomes" id="UP000674179"/>
    </source>
</evidence>
<feature type="coiled-coil region" evidence="1">
    <location>
        <begin position="226"/>
        <end position="253"/>
    </location>
</feature>
<dbReference type="OrthoDB" id="265772at2759"/>
<protein>
    <submittedName>
        <fullName evidence="3">Uncharacterized protein</fullName>
    </submittedName>
</protein>
<dbReference type="EMBL" id="JAFHKP010000022">
    <property type="protein sequence ID" value="KAG5479602.1"/>
    <property type="molecule type" value="Genomic_DNA"/>
</dbReference>
<feature type="region of interest" description="Disordered" evidence="2">
    <location>
        <begin position="306"/>
        <end position="325"/>
    </location>
</feature>